<dbReference type="AlphaFoldDB" id="A0AAV7MYC2"/>
<accession>A0AAV7MYC2</accession>
<comment type="caution">
    <text evidence="2">The sequence shown here is derived from an EMBL/GenBank/DDBJ whole genome shotgun (WGS) entry which is preliminary data.</text>
</comment>
<dbReference type="CDD" id="cd07765">
    <property type="entry name" value="KRAB_A-box"/>
    <property type="match status" value="1"/>
</dbReference>
<dbReference type="PANTHER" id="PTHR23232">
    <property type="entry name" value="KRAB DOMAIN C2H2 ZINC FINGER"/>
    <property type="match status" value="1"/>
</dbReference>
<gene>
    <name evidence="2" type="ORF">NDU88_006135</name>
</gene>
<protein>
    <recommendedName>
        <fullName evidence="1">KRAB domain-containing protein</fullName>
    </recommendedName>
</protein>
<dbReference type="InterPro" id="IPR036051">
    <property type="entry name" value="KRAB_dom_sf"/>
</dbReference>
<dbReference type="Pfam" id="PF01352">
    <property type="entry name" value="KRAB"/>
    <property type="match status" value="1"/>
</dbReference>
<sequence>MFQQEPDTVPVTLHDVSTYFSMDEWKLLHEWQKELYKSVITEIHQALISLGPLIVTTVFSLRAKEKEYSCSVTDSKTSDISNHSSGAVIANSSMTFRKHAEETQYMAIPPDSDRKESKNNHNTGFFTAIHPDILSPLQEDKQLNFRDWATSEDPEISNHPTKGYIRSTDMCLKKEHESKAVLMEHPYDEGKRTINRSAGHDVISFIIKEEEEMSFLENEGMKNIGDISSPRAGDWCMKRKRKVGELLKCNKQKAACKATAQKSETNVLHGSESCLCRHAHALLLLSQFGTS</sequence>
<dbReference type="InterPro" id="IPR001909">
    <property type="entry name" value="KRAB"/>
</dbReference>
<evidence type="ECO:0000313" key="3">
    <source>
        <dbReference type="Proteomes" id="UP001066276"/>
    </source>
</evidence>
<dbReference type="SUPFAM" id="SSF109640">
    <property type="entry name" value="KRAB domain (Kruppel-associated box)"/>
    <property type="match status" value="1"/>
</dbReference>
<organism evidence="2 3">
    <name type="scientific">Pleurodeles waltl</name>
    <name type="common">Iberian ribbed newt</name>
    <dbReference type="NCBI Taxonomy" id="8319"/>
    <lineage>
        <taxon>Eukaryota</taxon>
        <taxon>Metazoa</taxon>
        <taxon>Chordata</taxon>
        <taxon>Craniata</taxon>
        <taxon>Vertebrata</taxon>
        <taxon>Euteleostomi</taxon>
        <taxon>Amphibia</taxon>
        <taxon>Batrachia</taxon>
        <taxon>Caudata</taxon>
        <taxon>Salamandroidea</taxon>
        <taxon>Salamandridae</taxon>
        <taxon>Pleurodelinae</taxon>
        <taxon>Pleurodeles</taxon>
    </lineage>
</organism>
<dbReference type="InterPro" id="IPR050169">
    <property type="entry name" value="Krueppel_C2H2_ZnF"/>
</dbReference>
<dbReference type="Proteomes" id="UP001066276">
    <property type="component" value="Chromosome 9"/>
</dbReference>
<dbReference type="GO" id="GO:0006355">
    <property type="term" value="P:regulation of DNA-templated transcription"/>
    <property type="evidence" value="ECO:0007669"/>
    <property type="project" value="InterPro"/>
</dbReference>
<dbReference type="Gene3D" id="6.10.140.140">
    <property type="match status" value="1"/>
</dbReference>
<proteinExistence type="predicted"/>
<dbReference type="SMART" id="SM00349">
    <property type="entry name" value="KRAB"/>
    <property type="match status" value="1"/>
</dbReference>
<dbReference type="PANTHER" id="PTHR23232:SF118">
    <property type="entry name" value="ZINC FINGER PROTEIN 746"/>
    <property type="match status" value="1"/>
</dbReference>
<feature type="domain" description="KRAB" evidence="1">
    <location>
        <begin position="11"/>
        <end position="83"/>
    </location>
</feature>
<evidence type="ECO:0000313" key="2">
    <source>
        <dbReference type="EMBL" id="KAJ1108765.1"/>
    </source>
</evidence>
<reference evidence="2" key="1">
    <citation type="journal article" date="2022" name="bioRxiv">
        <title>Sequencing and chromosome-scale assembly of the giantPleurodeles waltlgenome.</title>
        <authorList>
            <person name="Brown T."/>
            <person name="Elewa A."/>
            <person name="Iarovenko S."/>
            <person name="Subramanian E."/>
            <person name="Araus A.J."/>
            <person name="Petzold A."/>
            <person name="Susuki M."/>
            <person name="Suzuki K.-i.T."/>
            <person name="Hayashi T."/>
            <person name="Toyoda A."/>
            <person name="Oliveira C."/>
            <person name="Osipova E."/>
            <person name="Leigh N.D."/>
            <person name="Simon A."/>
            <person name="Yun M.H."/>
        </authorList>
    </citation>
    <scope>NUCLEOTIDE SEQUENCE</scope>
    <source>
        <strain evidence="2">20211129_DDA</strain>
        <tissue evidence="2">Liver</tissue>
    </source>
</reference>
<evidence type="ECO:0000259" key="1">
    <source>
        <dbReference type="PROSITE" id="PS50805"/>
    </source>
</evidence>
<name>A0AAV7MYC2_PLEWA</name>
<dbReference type="EMBL" id="JANPWB010000013">
    <property type="protein sequence ID" value="KAJ1108765.1"/>
    <property type="molecule type" value="Genomic_DNA"/>
</dbReference>
<dbReference type="PROSITE" id="PS50805">
    <property type="entry name" value="KRAB"/>
    <property type="match status" value="1"/>
</dbReference>
<keyword evidence="3" id="KW-1185">Reference proteome</keyword>